<dbReference type="GO" id="GO:0055085">
    <property type="term" value="P:transmembrane transport"/>
    <property type="evidence" value="ECO:0007669"/>
    <property type="project" value="InterPro"/>
</dbReference>
<dbReference type="InterPro" id="IPR005495">
    <property type="entry name" value="LptG/LptF_permease"/>
</dbReference>
<evidence type="ECO:0000256" key="4">
    <source>
        <dbReference type="ARBA" id="ARBA00022475"/>
    </source>
</evidence>
<evidence type="ECO:0000313" key="11">
    <source>
        <dbReference type="Proteomes" id="UP000245728"/>
    </source>
</evidence>
<proteinExistence type="inferred from homology"/>
<dbReference type="OrthoDB" id="9776227at2"/>
<keyword evidence="5 9" id="KW-0812">Transmembrane</keyword>
<reference evidence="10 11" key="1">
    <citation type="submission" date="2018-05" db="EMBL/GenBank/DDBJ databases">
        <title>Salinimonas sp. HMF8227 Genome sequencing and assembly.</title>
        <authorList>
            <person name="Kang H."/>
            <person name="Kang J."/>
            <person name="Cha I."/>
            <person name="Kim H."/>
            <person name="Joh K."/>
        </authorList>
    </citation>
    <scope>NUCLEOTIDE SEQUENCE [LARGE SCALE GENOMIC DNA]</scope>
    <source>
        <strain evidence="10 11">HMF8227</strain>
    </source>
</reference>
<comment type="similarity">
    <text evidence="3">Belongs to the LptF/LptG family.</text>
</comment>
<feature type="transmembrane region" description="Helical" evidence="9">
    <location>
        <begin position="65"/>
        <end position="83"/>
    </location>
</feature>
<feature type="transmembrane region" description="Helical" evidence="9">
    <location>
        <begin position="274"/>
        <end position="292"/>
    </location>
</feature>
<feature type="transmembrane region" description="Helical" evidence="9">
    <location>
        <begin position="12"/>
        <end position="31"/>
    </location>
</feature>
<evidence type="ECO:0000313" key="10">
    <source>
        <dbReference type="EMBL" id="AWL13150.1"/>
    </source>
</evidence>
<dbReference type="Pfam" id="PF03739">
    <property type="entry name" value="LptF_LptG"/>
    <property type="match status" value="1"/>
</dbReference>
<evidence type="ECO:0000256" key="5">
    <source>
        <dbReference type="ARBA" id="ARBA00022692"/>
    </source>
</evidence>
<feature type="transmembrane region" description="Helical" evidence="9">
    <location>
        <begin position="330"/>
        <end position="351"/>
    </location>
</feature>
<accession>A0A2S2E7E7</accession>
<dbReference type="KEGG" id="salh:HMF8227_02699"/>
<evidence type="ECO:0000256" key="1">
    <source>
        <dbReference type="ARBA" id="ARBA00002265"/>
    </source>
</evidence>
<evidence type="ECO:0000256" key="8">
    <source>
        <dbReference type="ARBA" id="ARBA00026081"/>
    </source>
</evidence>
<dbReference type="PANTHER" id="PTHR33529">
    <property type="entry name" value="SLR0882 PROTEIN-RELATED"/>
    <property type="match status" value="1"/>
</dbReference>
<keyword evidence="7 9" id="KW-0472">Membrane</keyword>
<feature type="transmembrane region" description="Helical" evidence="9">
    <location>
        <begin position="304"/>
        <end position="324"/>
    </location>
</feature>
<sequence>MFRTIDLYLGRTLLSTTFITLFVLVGLSSLIKFVEQLKYLDRGNYDMTTAGIYVLLSVPRELEQFFPMAALIGGLVGMGMLASHSELVVMQAAGQSRLNLVGSAMKSAALMALCVMAIGEWVAPPSEAKAKEIRTQAISGGSLFSSERLVWAKDGDDFVSLGEVANKDELRDVSIYRFDEQLQLASIERAERAIFVEDHWQLENVYRTRFTEQKITQTFDTQLHWQSGLTPDKLGVVKVKPEALSIAGLSDYLNYLQANSQDARRYQLAFWRKVLQPVTVAVMLLVALSFIFGPLRSVTMGARIIMGVLTGFGFFVANEVFGPLSMVYQMPAVVGAIAPSLLFAGMAVYLIRR</sequence>
<dbReference type="NCBIfam" id="TIGR04408">
    <property type="entry name" value="LptG_lptG"/>
    <property type="match status" value="1"/>
</dbReference>
<comment type="subcellular location">
    <subcellularLocation>
        <location evidence="2">Cell membrane</location>
        <topology evidence="2">Multi-pass membrane protein</topology>
    </subcellularLocation>
</comment>
<dbReference type="GO" id="GO:0015920">
    <property type="term" value="P:lipopolysaccharide transport"/>
    <property type="evidence" value="ECO:0007669"/>
    <property type="project" value="TreeGrafter"/>
</dbReference>
<dbReference type="AlphaFoldDB" id="A0A2S2E7E7"/>
<dbReference type="InterPro" id="IPR030923">
    <property type="entry name" value="LptG"/>
</dbReference>
<comment type="subunit">
    <text evidence="8">Component of the lipopolysaccharide transport and assembly complex. The LptBFG transporter is composed of two ATP-binding proteins (LptB) and two transmembrane proteins (LptF and LptG).</text>
</comment>
<evidence type="ECO:0000256" key="9">
    <source>
        <dbReference type="SAM" id="Phobius"/>
    </source>
</evidence>
<dbReference type="GO" id="GO:0043190">
    <property type="term" value="C:ATP-binding cassette (ABC) transporter complex"/>
    <property type="evidence" value="ECO:0007669"/>
    <property type="project" value="InterPro"/>
</dbReference>
<feature type="transmembrane region" description="Helical" evidence="9">
    <location>
        <begin position="104"/>
        <end position="123"/>
    </location>
</feature>
<gene>
    <name evidence="10" type="ORF">HMF8227_02699</name>
</gene>
<keyword evidence="4" id="KW-1003">Cell membrane</keyword>
<dbReference type="RefSeq" id="WP_109340667.1">
    <property type="nucleotide sequence ID" value="NZ_CP029347.1"/>
</dbReference>
<evidence type="ECO:0000256" key="3">
    <source>
        <dbReference type="ARBA" id="ARBA00007725"/>
    </source>
</evidence>
<dbReference type="EMBL" id="CP029347">
    <property type="protein sequence ID" value="AWL13150.1"/>
    <property type="molecule type" value="Genomic_DNA"/>
</dbReference>
<name>A0A2S2E7E7_9ALTE</name>
<evidence type="ECO:0000256" key="7">
    <source>
        <dbReference type="ARBA" id="ARBA00023136"/>
    </source>
</evidence>
<comment type="function">
    <text evidence="1">Part of the ABC transporter complex LptBFG involved in the translocation of lipopolysaccharide (LPS) from the inner membrane to the outer membrane.</text>
</comment>
<dbReference type="PANTHER" id="PTHR33529:SF2">
    <property type="entry name" value="LIPOPOLYSACCHARIDE EXPORT SYSTEM PERMEASE PROTEIN LPTG"/>
    <property type="match status" value="1"/>
</dbReference>
<evidence type="ECO:0000256" key="2">
    <source>
        <dbReference type="ARBA" id="ARBA00004651"/>
    </source>
</evidence>
<evidence type="ECO:0000256" key="6">
    <source>
        <dbReference type="ARBA" id="ARBA00022989"/>
    </source>
</evidence>
<keyword evidence="11" id="KW-1185">Reference proteome</keyword>
<dbReference type="Proteomes" id="UP000245728">
    <property type="component" value="Chromosome"/>
</dbReference>
<protein>
    <submittedName>
        <fullName evidence="10">Lipopolysaccharide export system permease protein LptG</fullName>
    </submittedName>
</protein>
<keyword evidence="6 9" id="KW-1133">Transmembrane helix</keyword>
<organism evidence="10 11">
    <name type="scientific">Saliniradius amylolyticus</name>
    <dbReference type="NCBI Taxonomy" id="2183582"/>
    <lineage>
        <taxon>Bacteria</taxon>
        <taxon>Pseudomonadati</taxon>
        <taxon>Pseudomonadota</taxon>
        <taxon>Gammaproteobacteria</taxon>
        <taxon>Alteromonadales</taxon>
        <taxon>Alteromonadaceae</taxon>
        <taxon>Saliniradius</taxon>
    </lineage>
</organism>